<reference evidence="1" key="1">
    <citation type="submission" date="2020-10" db="EMBL/GenBank/DDBJ databases">
        <authorList>
            <person name="Gilroy R."/>
        </authorList>
    </citation>
    <scope>NUCLEOTIDE SEQUENCE</scope>
    <source>
        <strain evidence="1">17213</strain>
    </source>
</reference>
<sequence>MPEFACAASLQPAGDDCFLITFRDVPEACAECLDVNAAHSLGLKSLLPALNQRLRWGRALPLSPALHPGEFLIYLPFTVCAKVLLCTELARLGFALPSAEGRLRAAVRLQMPLVEFERLADLNHHSRIETIERAFARLGLVLQPALQVQ</sequence>
<proteinExistence type="predicted"/>
<dbReference type="AlphaFoldDB" id="A0A9D9GQ68"/>
<gene>
    <name evidence="1" type="ORF">IAB19_05990</name>
</gene>
<reference evidence="1" key="2">
    <citation type="journal article" date="2021" name="PeerJ">
        <title>Extensive microbial diversity within the chicken gut microbiome revealed by metagenomics and culture.</title>
        <authorList>
            <person name="Gilroy R."/>
            <person name="Ravi A."/>
            <person name="Getino M."/>
            <person name="Pursley I."/>
            <person name="Horton D.L."/>
            <person name="Alikhan N.F."/>
            <person name="Baker D."/>
            <person name="Gharbi K."/>
            <person name="Hall N."/>
            <person name="Watson M."/>
            <person name="Adriaenssens E.M."/>
            <person name="Foster-Nyarko E."/>
            <person name="Jarju S."/>
            <person name="Secka A."/>
            <person name="Antonio M."/>
            <person name="Oren A."/>
            <person name="Chaudhuri R.R."/>
            <person name="La Ragione R."/>
            <person name="Hildebrand F."/>
            <person name="Pallen M.J."/>
        </authorList>
    </citation>
    <scope>NUCLEOTIDE SEQUENCE</scope>
    <source>
        <strain evidence="1">17213</strain>
    </source>
</reference>
<accession>A0A9D9GQ68</accession>
<comment type="caution">
    <text evidence="1">The sequence shown here is derived from an EMBL/GenBank/DDBJ whole genome shotgun (WGS) entry which is preliminary data.</text>
</comment>
<protein>
    <submittedName>
        <fullName evidence="1">Uncharacterized protein</fullName>
    </submittedName>
</protein>
<name>A0A9D9GQ68_9GAMM</name>
<evidence type="ECO:0000313" key="2">
    <source>
        <dbReference type="Proteomes" id="UP000823631"/>
    </source>
</evidence>
<dbReference type="Proteomes" id="UP000823631">
    <property type="component" value="Unassembled WGS sequence"/>
</dbReference>
<organism evidence="1 2">
    <name type="scientific">Candidatus Avisuccinivibrio stercorigallinarum</name>
    <dbReference type="NCBI Taxonomy" id="2840704"/>
    <lineage>
        <taxon>Bacteria</taxon>
        <taxon>Pseudomonadati</taxon>
        <taxon>Pseudomonadota</taxon>
        <taxon>Gammaproteobacteria</taxon>
        <taxon>Aeromonadales</taxon>
        <taxon>Succinivibrionaceae</taxon>
        <taxon>Succinivibrionaceae incertae sedis</taxon>
        <taxon>Candidatus Avisuccinivibrio</taxon>
    </lineage>
</organism>
<dbReference type="EMBL" id="JADINH010000127">
    <property type="protein sequence ID" value="MBO8415912.1"/>
    <property type="molecule type" value="Genomic_DNA"/>
</dbReference>
<evidence type="ECO:0000313" key="1">
    <source>
        <dbReference type="EMBL" id="MBO8415912.1"/>
    </source>
</evidence>